<name>A0ACC2VYR7_9TREE</name>
<protein>
    <submittedName>
        <fullName evidence="1">Uncharacterized protein</fullName>
    </submittedName>
</protein>
<gene>
    <name evidence="1" type="ORF">QFC19_004300</name>
</gene>
<keyword evidence="2" id="KW-1185">Reference proteome</keyword>
<evidence type="ECO:0000313" key="1">
    <source>
        <dbReference type="EMBL" id="KAJ9103532.1"/>
    </source>
</evidence>
<comment type="caution">
    <text evidence="1">The sequence shown here is derived from an EMBL/GenBank/DDBJ whole genome shotgun (WGS) entry which is preliminary data.</text>
</comment>
<accession>A0ACC2VYR7</accession>
<sequence length="259" mass="30515">MSRNTEKAQSALNRFQLAKSRSAGVLESNPQLRPKYVQLVKNLPQAEKWRSVVIGEISTNLTRIQDPNINHVQIRDINEHLNKLFREKRAWEHHIKLLGGADYTLLSGGDAGIKVKGYRYYGRSRELPDVQEMLKQTEEAEKKKNSQHSEKQEFEVRLQKRRERLGPFYYGCFDGDSSSFPTKKDVEKELGYTNEEKHYRIDSELQAYEETRSQELGKELSENQEFEGHFEDLVPTSEQVSRWIVEERKRKLMERLRKE</sequence>
<proteinExistence type="predicted"/>
<organism evidence="1 2">
    <name type="scientific">Naganishia cerealis</name>
    <dbReference type="NCBI Taxonomy" id="610337"/>
    <lineage>
        <taxon>Eukaryota</taxon>
        <taxon>Fungi</taxon>
        <taxon>Dikarya</taxon>
        <taxon>Basidiomycota</taxon>
        <taxon>Agaricomycotina</taxon>
        <taxon>Tremellomycetes</taxon>
        <taxon>Filobasidiales</taxon>
        <taxon>Filobasidiaceae</taxon>
        <taxon>Naganishia</taxon>
    </lineage>
</organism>
<evidence type="ECO:0000313" key="2">
    <source>
        <dbReference type="Proteomes" id="UP001241377"/>
    </source>
</evidence>
<reference evidence="1" key="1">
    <citation type="submission" date="2023-04" db="EMBL/GenBank/DDBJ databases">
        <title>Draft Genome sequencing of Naganishia species isolated from polar environments using Oxford Nanopore Technology.</title>
        <authorList>
            <person name="Leo P."/>
            <person name="Venkateswaran K."/>
        </authorList>
    </citation>
    <scope>NUCLEOTIDE SEQUENCE</scope>
    <source>
        <strain evidence="1">MNA-CCFEE 5261</strain>
    </source>
</reference>
<dbReference type="EMBL" id="JASBWR010000045">
    <property type="protein sequence ID" value="KAJ9103532.1"/>
    <property type="molecule type" value="Genomic_DNA"/>
</dbReference>
<dbReference type="Proteomes" id="UP001241377">
    <property type="component" value="Unassembled WGS sequence"/>
</dbReference>